<proteinExistence type="predicted"/>
<dbReference type="Proteomes" id="UP000692954">
    <property type="component" value="Unassembled WGS sequence"/>
</dbReference>
<name>A0A8S1QQA2_9CILI</name>
<dbReference type="Pfam" id="PF05677">
    <property type="entry name" value="DUF818"/>
    <property type="match status" value="1"/>
</dbReference>
<dbReference type="AlphaFoldDB" id="A0A8S1QQA2"/>
<dbReference type="PANTHER" id="PTHR12277:SF81">
    <property type="entry name" value="PROTEIN ABHD13"/>
    <property type="match status" value="1"/>
</dbReference>
<evidence type="ECO:0000313" key="2">
    <source>
        <dbReference type="Proteomes" id="UP000692954"/>
    </source>
</evidence>
<protein>
    <recommendedName>
        <fullName evidence="3">Serine aminopeptidase S33 domain-containing protein</fullName>
    </recommendedName>
</protein>
<sequence length="380" mass="43776">MQYFVTGILQSFGLCGLRNDLIHLVAFRPPSATYELRLRKQNNHKNLKKMRKNSSDKIQVTDQSIKSDLQINKENHSQYINKRRRNIRNFEEYPEYPEYDFIKLSDKSTDENEDYVVRSDICSVTAYFISLKKNKQMACIYLNRNSEQIILFSHGNACDLGMILDKLLKFVQHTNTSVFAYEYSGYGQSDGISNDINVIRNIYAAYTFLIHQLGYKPTQIIVYGYSIGSGPSITLASNSQFPIGGLIIQSGFSSGLRMISIQIDQTPFYDMFPNIDRIQFVSCPVFIMHGANDKVISEQHAKLLAEKTKNLYELWIPHNIGHCNMESDALNRELYFQKIKKFIQYIQIENLSIPDLILKNTAISDGKTPSTSHLYQTKIF</sequence>
<dbReference type="PANTHER" id="PTHR12277">
    <property type="entry name" value="ALPHA/BETA HYDROLASE DOMAIN-CONTAINING PROTEIN"/>
    <property type="match status" value="1"/>
</dbReference>
<accession>A0A8S1QQA2</accession>
<dbReference type="OrthoDB" id="446723at2759"/>
<organism evidence="1 2">
    <name type="scientific">Paramecium sonneborni</name>
    <dbReference type="NCBI Taxonomy" id="65129"/>
    <lineage>
        <taxon>Eukaryota</taxon>
        <taxon>Sar</taxon>
        <taxon>Alveolata</taxon>
        <taxon>Ciliophora</taxon>
        <taxon>Intramacronucleata</taxon>
        <taxon>Oligohymenophorea</taxon>
        <taxon>Peniculida</taxon>
        <taxon>Parameciidae</taxon>
        <taxon>Paramecium</taxon>
    </lineage>
</organism>
<evidence type="ECO:0008006" key="3">
    <source>
        <dbReference type="Google" id="ProtNLM"/>
    </source>
</evidence>
<reference evidence="1" key="1">
    <citation type="submission" date="2021-01" db="EMBL/GenBank/DDBJ databases">
        <authorList>
            <consortium name="Genoscope - CEA"/>
            <person name="William W."/>
        </authorList>
    </citation>
    <scope>NUCLEOTIDE SEQUENCE</scope>
</reference>
<dbReference type="EMBL" id="CAJJDN010000115">
    <property type="protein sequence ID" value="CAD8117846.1"/>
    <property type="molecule type" value="Genomic_DNA"/>
</dbReference>
<evidence type="ECO:0000313" key="1">
    <source>
        <dbReference type="EMBL" id="CAD8117846.1"/>
    </source>
</evidence>
<comment type="caution">
    <text evidence="1">The sequence shown here is derived from an EMBL/GenBank/DDBJ whole genome shotgun (WGS) entry which is preliminary data.</text>
</comment>
<keyword evidence="2" id="KW-1185">Reference proteome</keyword>
<dbReference type="InterPro" id="IPR008536">
    <property type="entry name" value="DUF818"/>
</dbReference>
<gene>
    <name evidence="1" type="ORF">PSON_ATCC_30995.1.T1150061</name>
</gene>